<protein>
    <submittedName>
        <fullName evidence="11">Methyl-accepting chemotaxis protein</fullName>
    </submittedName>
</protein>
<evidence type="ECO:0000256" key="6">
    <source>
        <dbReference type="PROSITE-ProRule" id="PRU00284"/>
    </source>
</evidence>
<evidence type="ECO:0000313" key="12">
    <source>
        <dbReference type="Proteomes" id="UP001241848"/>
    </source>
</evidence>
<keyword evidence="2" id="KW-1003">Cell membrane</keyword>
<feature type="region of interest" description="Disordered" evidence="7">
    <location>
        <begin position="1"/>
        <end position="21"/>
    </location>
</feature>
<dbReference type="Gene3D" id="3.30.450.20">
    <property type="entry name" value="PAS domain"/>
    <property type="match status" value="2"/>
</dbReference>
<keyword evidence="8" id="KW-1133">Transmembrane helix</keyword>
<feature type="transmembrane region" description="Helical" evidence="8">
    <location>
        <begin position="78"/>
        <end position="99"/>
    </location>
</feature>
<dbReference type="CDD" id="cd06225">
    <property type="entry name" value="HAMP"/>
    <property type="match status" value="1"/>
</dbReference>
<dbReference type="SMART" id="SM00304">
    <property type="entry name" value="HAMP"/>
    <property type="match status" value="1"/>
</dbReference>
<dbReference type="Proteomes" id="UP001241848">
    <property type="component" value="Unassembled WGS sequence"/>
</dbReference>
<dbReference type="InterPro" id="IPR003660">
    <property type="entry name" value="HAMP_dom"/>
</dbReference>
<dbReference type="PANTHER" id="PTHR32089:SF112">
    <property type="entry name" value="LYSOZYME-LIKE PROTEIN-RELATED"/>
    <property type="match status" value="1"/>
</dbReference>
<dbReference type="InterPro" id="IPR004090">
    <property type="entry name" value="Chemotax_Me-accpt_rcpt"/>
</dbReference>
<feature type="transmembrane region" description="Helical" evidence="8">
    <location>
        <begin position="357"/>
        <end position="380"/>
    </location>
</feature>
<feature type="domain" description="HAMP" evidence="10">
    <location>
        <begin position="381"/>
        <end position="433"/>
    </location>
</feature>
<comment type="subcellular location">
    <subcellularLocation>
        <location evidence="1">Cell membrane</location>
    </subcellularLocation>
</comment>
<evidence type="ECO:0000256" key="8">
    <source>
        <dbReference type="SAM" id="Phobius"/>
    </source>
</evidence>
<dbReference type="Pfam" id="PF00015">
    <property type="entry name" value="MCPsignal"/>
    <property type="match status" value="1"/>
</dbReference>
<dbReference type="PRINTS" id="PR00260">
    <property type="entry name" value="CHEMTRNSDUCR"/>
</dbReference>
<dbReference type="SUPFAM" id="SSF58104">
    <property type="entry name" value="Methyl-accepting chemotaxis protein (MCP) signaling domain"/>
    <property type="match status" value="1"/>
</dbReference>
<dbReference type="Pfam" id="PF00672">
    <property type="entry name" value="HAMP"/>
    <property type="match status" value="1"/>
</dbReference>
<dbReference type="PROSITE" id="PS50885">
    <property type="entry name" value="HAMP"/>
    <property type="match status" value="1"/>
</dbReference>
<keyword evidence="4 6" id="KW-0807">Transducer</keyword>
<evidence type="ECO:0000256" key="1">
    <source>
        <dbReference type="ARBA" id="ARBA00004236"/>
    </source>
</evidence>
<accession>A0ABT9FLH1</accession>
<dbReference type="InterPro" id="IPR004089">
    <property type="entry name" value="MCPsignal_dom"/>
</dbReference>
<evidence type="ECO:0000259" key="10">
    <source>
        <dbReference type="PROSITE" id="PS50885"/>
    </source>
</evidence>
<keyword evidence="3 8" id="KW-0472">Membrane</keyword>
<evidence type="ECO:0000313" key="11">
    <source>
        <dbReference type="EMBL" id="MDP4095232.1"/>
    </source>
</evidence>
<evidence type="ECO:0000256" key="4">
    <source>
        <dbReference type="ARBA" id="ARBA00023224"/>
    </source>
</evidence>
<keyword evidence="12" id="KW-1185">Reference proteome</keyword>
<gene>
    <name evidence="11" type="ORF">OIN60_00305</name>
</gene>
<name>A0ABT9FLH1_9BACL</name>
<organism evidence="11 12">
    <name type="scientific">Paenibacillus zeirhizosphaerae</name>
    <dbReference type="NCBI Taxonomy" id="2987519"/>
    <lineage>
        <taxon>Bacteria</taxon>
        <taxon>Bacillati</taxon>
        <taxon>Bacillota</taxon>
        <taxon>Bacilli</taxon>
        <taxon>Bacillales</taxon>
        <taxon>Paenibacillaceae</taxon>
        <taxon>Paenibacillus</taxon>
    </lineage>
</organism>
<reference evidence="11 12" key="1">
    <citation type="submission" date="2022-10" db="EMBL/GenBank/DDBJ databases">
        <title>Paenibacillus description and whole genome data of maize root bacterial community.</title>
        <authorList>
            <person name="Marton D."/>
            <person name="Farkas M."/>
            <person name="Cserhati M."/>
        </authorList>
    </citation>
    <scope>NUCLEOTIDE SEQUENCE [LARGE SCALE GENOMIC DNA]</scope>
    <source>
        <strain evidence="11 12">P96</strain>
    </source>
</reference>
<evidence type="ECO:0000256" key="5">
    <source>
        <dbReference type="ARBA" id="ARBA00029447"/>
    </source>
</evidence>
<comment type="caution">
    <text evidence="11">The sequence shown here is derived from an EMBL/GenBank/DDBJ whole genome shotgun (WGS) entry which is preliminary data.</text>
</comment>
<evidence type="ECO:0000256" key="7">
    <source>
        <dbReference type="SAM" id="MobiDB-lite"/>
    </source>
</evidence>
<evidence type="ECO:0000256" key="3">
    <source>
        <dbReference type="ARBA" id="ARBA00023136"/>
    </source>
</evidence>
<proteinExistence type="inferred from homology"/>
<dbReference type="SMART" id="SM00283">
    <property type="entry name" value="MA"/>
    <property type="match status" value="1"/>
</dbReference>
<dbReference type="EMBL" id="JAPCKK010000001">
    <property type="protein sequence ID" value="MDP4095232.1"/>
    <property type="molecule type" value="Genomic_DNA"/>
</dbReference>
<keyword evidence="8" id="KW-0812">Transmembrane</keyword>
<dbReference type="Gene3D" id="6.10.340.10">
    <property type="match status" value="1"/>
</dbReference>
<dbReference type="Gene3D" id="1.10.287.950">
    <property type="entry name" value="Methyl-accepting chemotaxis protein"/>
    <property type="match status" value="1"/>
</dbReference>
<dbReference type="RefSeq" id="WP_305752873.1">
    <property type="nucleotide sequence ID" value="NZ_JAPCKK010000001.1"/>
</dbReference>
<feature type="domain" description="Methyl-accepting transducer" evidence="9">
    <location>
        <begin position="452"/>
        <end position="709"/>
    </location>
</feature>
<evidence type="ECO:0000259" key="9">
    <source>
        <dbReference type="PROSITE" id="PS50111"/>
    </source>
</evidence>
<dbReference type="PROSITE" id="PS50111">
    <property type="entry name" value="CHEMOTAXIS_TRANSDUC_2"/>
    <property type="match status" value="1"/>
</dbReference>
<comment type="similarity">
    <text evidence="5">Belongs to the methyl-accepting chemotaxis (MCP) protein family.</text>
</comment>
<sequence length="738" mass="80855">MGLTPKRENKSREARSNEKKEVIPNLKSKLKLPALKVKWKLPERGKRNGPGWNFKKSPKEYISLIKQANPVKSVGMKLFLIFFVTIMIAVVSLGVISYVTARNTIEQNAALAYQQTVNQTAEKLDIILERFLDTSTQIFFDNEIGELLRTMSNSDVSSYDAFLATDSVTKKLTNLAFNNKAIESIYLYPEDPDGVIMGTGNKRDVRSEPWFNEMLQTTGVRWLPTEVSSSGIKTYRLVRSMNDLSVLGAKYILVMDLKLSSLEEQLQGLDLGEGGAIHLVTSEGIPTASNQADLIGSGQTLDYVKEIKTPQGSNMVSVDFNGKNQKVMSVHTTLGTSQWILNGIVPVSTLLQSTKGILILTWVFMIAAAVVAVLLGLWMVRMIGRPLKHMKDLMNEGAKGNLGVRTDYRSQDEIGQLSVSFNAMMEQITELVEQTNSTAQDVLVTASELSDASRKTAISAREIAVATEEIANGASSLATEAERGNTLTENITRQMENVITHNSEMGEAARDVGRSSETGSEQLKQLMGKTKATEETTRALVTKVDKLKDTTSTVFQVLDALQNITKQTNILSLNATIEAARAGAAGRGFMVVADEIRQLADQSRQAIIMAGGIVNNIVTEMNETVEALTEAYPLFRQQIEAVEETSEIFQSVQQQMQDFISSLTAVTSSIEELNQSQEVLSDAMGNVSAVAEQSSATSEEVASLSSEQENVASQLVQLSEKLENVSGSLKQTLSNFRV</sequence>
<dbReference type="PANTHER" id="PTHR32089">
    <property type="entry name" value="METHYL-ACCEPTING CHEMOTAXIS PROTEIN MCPB"/>
    <property type="match status" value="1"/>
</dbReference>
<evidence type="ECO:0000256" key="2">
    <source>
        <dbReference type="ARBA" id="ARBA00022475"/>
    </source>
</evidence>